<dbReference type="RefSeq" id="WP_256260413.1">
    <property type="nucleotide sequence ID" value="NZ_FPJO01000056.1"/>
</dbReference>
<name>A0A1K2FB27_STRAR</name>
<gene>
    <name evidence="2" type="ORF">SAMN02787144_10565</name>
</gene>
<dbReference type="STRING" id="1893.SAMN02787144_10565"/>
<dbReference type="InterPro" id="IPR056077">
    <property type="entry name" value="DUF7660"/>
</dbReference>
<dbReference type="Proteomes" id="UP000181909">
    <property type="component" value="Unassembled WGS sequence"/>
</dbReference>
<sequence length="103" mass="11969">MLLLIVKLEEVLAGARYLHSMSLTPDREVRSREELVAVIRELHQDYLRRGHEWENQSLGRFLEALAAWVDDSPGWYRNSGKQLPEEGDWTFLARALQAATVYE</sequence>
<dbReference type="Pfam" id="PF24693">
    <property type="entry name" value="DUF7660"/>
    <property type="match status" value="1"/>
</dbReference>
<dbReference type="AlphaFoldDB" id="A0A1K2FB27"/>
<accession>A0A1K2FB27</accession>
<organism evidence="2 3">
    <name type="scientific">Streptomyces atratus</name>
    <dbReference type="NCBI Taxonomy" id="1893"/>
    <lineage>
        <taxon>Bacteria</taxon>
        <taxon>Bacillati</taxon>
        <taxon>Actinomycetota</taxon>
        <taxon>Actinomycetes</taxon>
        <taxon>Kitasatosporales</taxon>
        <taxon>Streptomycetaceae</taxon>
        <taxon>Streptomyces</taxon>
    </lineage>
</organism>
<protein>
    <recommendedName>
        <fullName evidence="1">DUF7660 domain-containing protein</fullName>
    </recommendedName>
</protein>
<proteinExistence type="predicted"/>
<dbReference type="EMBL" id="FPJO01000056">
    <property type="protein sequence ID" value="SFY44939.1"/>
    <property type="molecule type" value="Genomic_DNA"/>
</dbReference>
<evidence type="ECO:0000313" key="3">
    <source>
        <dbReference type="Proteomes" id="UP000181909"/>
    </source>
</evidence>
<feature type="domain" description="DUF7660" evidence="1">
    <location>
        <begin position="31"/>
        <end position="103"/>
    </location>
</feature>
<evidence type="ECO:0000259" key="1">
    <source>
        <dbReference type="Pfam" id="PF24693"/>
    </source>
</evidence>
<evidence type="ECO:0000313" key="2">
    <source>
        <dbReference type="EMBL" id="SFY44939.1"/>
    </source>
</evidence>
<reference evidence="2 3" key="1">
    <citation type="submission" date="2016-11" db="EMBL/GenBank/DDBJ databases">
        <authorList>
            <person name="Jaros S."/>
            <person name="Januszkiewicz K."/>
            <person name="Wedrychowicz H."/>
        </authorList>
    </citation>
    <scope>NUCLEOTIDE SEQUENCE [LARGE SCALE GENOMIC DNA]</scope>
    <source>
        <strain evidence="2 3">OK807</strain>
    </source>
</reference>